<evidence type="ECO:0000259" key="5">
    <source>
        <dbReference type="Pfam" id="PF01168"/>
    </source>
</evidence>
<dbReference type="InterPro" id="IPR011078">
    <property type="entry name" value="PyrdxlP_homeostasis"/>
</dbReference>
<feature type="domain" description="Alanine racemase N-terminal" evidence="5">
    <location>
        <begin position="10"/>
        <end position="226"/>
    </location>
</feature>
<dbReference type="FunFam" id="3.20.20.10:FF:000018">
    <property type="entry name" value="Pyridoxal phosphate homeostasis protein"/>
    <property type="match status" value="1"/>
</dbReference>
<evidence type="ECO:0000313" key="6">
    <source>
        <dbReference type="EMBL" id="GAF07101.1"/>
    </source>
</evidence>
<protein>
    <recommendedName>
        <fullName evidence="2">Pyridoxal phosphate homeostasis protein</fullName>
        <shortName evidence="2">PLP homeostasis protein</shortName>
    </recommendedName>
</protein>
<proteinExistence type="inferred from homology"/>
<comment type="function">
    <text evidence="2">Pyridoxal 5'-phosphate (PLP)-binding protein, which is involved in PLP homeostasis.</text>
</comment>
<keyword evidence="1 2" id="KW-0663">Pyridoxal phosphate</keyword>
<evidence type="ECO:0000256" key="2">
    <source>
        <dbReference type="HAMAP-Rule" id="MF_02087"/>
    </source>
</evidence>
<evidence type="ECO:0000313" key="7">
    <source>
        <dbReference type="Proteomes" id="UP000019364"/>
    </source>
</evidence>
<sequence length="231" mass="26207">MTLEERIKEVKHRVEAACQRSKRAPDNVNVIAVTKYVSTQMTAQVLKQGLEHVGENRWQNAEEKWNALGQQGIWHFIGHLQTNKVKDVVSKFEYIHSLDRLSLAKELEKAGAAHNLEIKTFVQVNISGEDTKYGLTPEQTAPFLKQIRDFSHIRVVGLMTMAPFEAEAEDTRPVFRALRELMENLNQQAVTNEPMTELSMGMSNDFEVAVEEGATWIRLGSVLVGKEEEES</sequence>
<accession>W7YR94</accession>
<dbReference type="OrthoDB" id="9804072at2"/>
<dbReference type="NCBIfam" id="TIGR00044">
    <property type="entry name" value="YggS family pyridoxal phosphate-dependent enzyme"/>
    <property type="match status" value="1"/>
</dbReference>
<gene>
    <name evidence="6" type="ORF">JCM16418_1090</name>
</gene>
<comment type="caution">
    <text evidence="6">The sequence shown here is derived from an EMBL/GenBank/DDBJ whole genome shotgun (WGS) entry which is preliminary data.</text>
</comment>
<dbReference type="EMBL" id="BAVZ01000002">
    <property type="protein sequence ID" value="GAF07101.1"/>
    <property type="molecule type" value="Genomic_DNA"/>
</dbReference>
<dbReference type="SUPFAM" id="SSF51419">
    <property type="entry name" value="PLP-binding barrel"/>
    <property type="match status" value="1"/>
</dbReference>
<dbReference type="Pfam" id="PF01168">
    <property type="entry name" value="Ala_racemase_N"/>
    <property type="match status" value="1"/>
</dbReference>
<dbReference type="PANTHER" id="PTHR10146">
    <property type="entry name" value="PROLINE SYNTHETASE CO-TRANSCRIBED BACTERIAL HOMOLOG PROTEIN"/>
    <property type="match status" value="1"/>
</dbReference>
<dbReference type="RefSeq" id="WP_036646725.1">
    <property type="nucleotide sequence ID" value="NZ_BAVZ01000002.1"/>
</dbReference>
<dbReference type="PANTHER" id="PTHR10146:SF14">
    <property type="entry name" value="PYRIDOXAL PHOSPHATE HOMEOSTASIS PROTEIN"/>
    <property type="match status" value="1"/>
</dbReference>
<dbReference type="PIRSF" id="PIRSF004848">
    <property type="entry name" value="YBL036c_PLPDEIII"/>
    <property type="match status" value="1"/>
</dbReference>
<dbReference type="Proteomes" id="UP000019364">
    <property type="component" value="Unassembled WGS sequence"/>
</dbReference>
<comment type="cofactor">
    <cofactor evidence="3">
        <name>pyridoxal 5'-phosphate</name>
        <dbReference type="ChEBI" id="CHEBI:597326"/>
    </cofactor>
</comment>
<reference evidence="6 7" key="1">
    <citation type="journal article" date="2014" name="Genome Announc.">
        <title>Draft Genome Sequence of Paenibacillus pini JCM 16418T, Isolated from the Rhizosphere of Pine Tree.</title>
        <authorList>
            <person name="Yuki M."/>
            <person name="Oshima K."/>
            <person name="Suda W."/>
            <person name="Oshida Y."/>
            <person name="Kitamura K."/>
            <person name="Iida Y."/>
            <person name="Hattori M."/>
            <person name="Ohkuma M."/>
        </authorList>
    </citation>
    <scope>NUCLEOTIDE SEQUENCE [LARGE SCALE GENOMIC DNA]</scope>
    <source>
        <strain evidence="6 7">JCM 16418</strain>
    </source>
</reference>
<dbReference type="InterPro" id="IPR029066">
    <property type="entry name" value="PLP-binding_barrel"/>
</dbReference>
<evidence type="ECO:0000256" key="3">
    <source>
        <dbReference type="PIRSR" id="PIRSR004848-1"/>
    </source>
</evidence>
<feature type="modified residue" description="N6-(pyridoxal phosphate)lysine" evidence="2 3">
    <location>
        <position position="35"/>
    </location>
</feature>
<dbReference type="PROSITE" id="PS01211">
    <property type="entry name" value="UPF0001"/>
    <property type="match status" value="1"/>
</dbReference>
<dbReference type="HAMAP" id="MF_02087">
    <property type="entry name" value="PLP_homeostasis"/>
    <property type="match status" value="1"/>
</dbReference>
<dbReference type="eggNOG" id="COG0325">
    <property type="taxonomic scope" value="Bacteria"/>
</dbReference>
<keyword evidence="7" id="KW-1185">Reference proteome</keyword>
<evidence type="ECO:0000256" key="1">
    <source>
        <dbReference type="ARBA" id="ARBA00022898"/>
    </source>
</evidence>
<comment type="similarity">
    <text evidence="2 4">Belongs to the pyridoxal phosphate-binding protein YggS/PROSC family.</text>
</comment>
<organism evidence="6 7">
    <name type="scientific">Paenibacillus pini JCM 16418</name>
    <dbReference type="NCBI Taxonomy" id="1236976"/>
    <lineage>
        <taxon>Bacteria</taxon>
        <taxon>Bacillati</taxon>
        <taxon>Bacillota</taxon>
        <taxon>Bacilli</taxon>
        <taxon>Bacillales</taxon>
        <taxon>Paenibacillaceae</taxon>
        <taxon>Paenibacillus</taxon>
    </lineage>
</organism>
<dbReference type="Gene3D" id="3.20.20.10">
    <property type="entry name" value="Alanine racemase"/>
    <property type="match status" value="1"/>
</dbReference>
<dbReference type="AlphaFoldDB" id="W7YR94"/>
<dbReference type="CDD" id="cd00635">
    <property type="entry name" value="PLPDE_III_YBL036c_like"/>
    <property type="match status" value="1"/>
</dbReference>
<dbReference type="InterPro" id="IPR001608">
    <property type="entry name" value="Ala_racemase_N"/>
</dbReference>
<name>W7YR94_9BACL</name>
<dbReference type="STRING" id="1236976.JCM16418_1090"/>
<evidence type="ECO:0000256" key="4">
    <source>
        <dbReference type="RuleBase" id="RU004514"/>
    </source>
</evidence>
<dbReference type="GO" id="GO:0030170">
    <property type="term" value="F:pyridoxal phosphate binding"/>
    <property type="evidence" value="ECO:0007669"/>
    <property type="project" value="UniProtKB-UniRule"/>
</dbReference>